<organism evidence="7 8">
    <name type="scientific">Solibaculum intestinale</name>
    <dbReference type="NCBI Taxonomy" id="3133165"/>
    <lineage>
        <taxon>Bacteria</taxon>
        <taxon>Bacillati</taxon>
        <taxon>Bacillota</taxon>
        <taxon>Clostridia</taxon>
        <taxon>Eubacteriales</taxon>
        <taxon>Oscillospiraceae</taxon>
        <taxon>Solibaculum</taxon>
    </lineage>
</organism>
<dbReference type="EMBL" id="JBBMFD010000001">
    <property type="protein sequence ID" value="MEQ2439522.1"/>
    <property type="molecule type" value="Genomic_DNA"/>
</dbReference>
<keyword evidence="4 5" id="KW-0472">Membrane</keyword>
<dbReference type="Pfam" id="PF12698">
    <property type="entry name" value="ABC2_membrane_3"/>
    <property type="match status" value="1"/>
</dbReference>
<gene>
    <name evidence="7" type="ORF">WMO26_01625</name>
</gene>
<sequence>MFLHIFIGRLKCLTRDKLMLFWTLLFPVVLGTFFNIAFGNIMNITEEFSPVKVAVVDSAGYRQNEAFQETLDAVSQPGDGQLLSVSFVSGEEADRLLEIGEVDGILEADGEVRLTVKESGMNQSILKAFLDEYAQKSAAMMKILRENPKADLSGLLEGMGKESFVNEASLSGAKPDTMLNYFFALLAMTALYGSFWGLRNSTDIQPNVSALGARRSVAPTHKMTAVLGDAAASLVLHVAEMLLVLAYLVFVLGISFGSQIGYVLLTCLVGSVTGISFGTFMGCLFQKRDGLKTALLIAVTLFLCFLAGLMMVDIRTYINLYAPVLSYINPAALIADAFYCLYVFESHTRYFLNIGILCGISALFCLGSYLLVRRQKYASI</sequence>
<feature type="transmembrane region" description="Helical" evidence="5">
    <location>
        <begin position="179"/>
        <end position="198"/>
    </location>
</feature>
<dbReference type="PANTHER" id="PTHR43027">
    <property type="entry name" value="DOXORUBICIN RESISTANCE ABC TRANSPORTER PERMEASE PROTEIN DRRC-RELATED"/>
    <property type="match status" value="1"/>
</dbReference>
<comment type="subcellular location">
    <subcellularLocation>
        <location evidence="1">Membrane</location>
        <topology evidence="1">Multi-pass membrane protein</topology>
    </subcellularLocation>
</comment>
<proteinExistence type="predicted"/>
<feature type="transmembrane region" description="Helical" evidence="5">
    <location>
        <begin position="324"/>
        <end position="344"/>
    </location>
</feature>
<keyword evidence="3 5" id="KW-1133">Transmembrane helix</keyword>
<reference evidence="7 8" key="1">
    <citation type="submission" date="2024-03" db="EMBL/GenBank/DDBJ databases">
        <title>Human intestinal bacterial collection.</title>
        <authorList>
            <person name="Pauvert C."/>
            <person name="Hitch T.C.A."/>
            <person name="Clavel T."/>
        </authorList>
    </citation>
    <scope>NUCLEOTIDE SEQUENCE [LARGE SCALE GENOMIC DNA]</scope>
    <source>
        <strain evidence="7 8">CLA-JM-H44</strain>
    </source>
</reference>
<evidence type="ECO:0000256" key="4">
    <source>
        <dbReference type="ARBA" id="ARBA00023136"/>
    </source>
</evidence>
<feature type="transmembrane region" description="Helical" evidence="5">
    <location>
        <begin position="20"/>
        <end position="38"/>
    </location>
</feature>
<feature type="transmembrane region" description="Helical" evidence="5">
    <location>
        <begin position="350"/>
        <end position="372"/>
    </location>
</feature>
<evidence type="ECO:0000256" key="3">
    <source>
        <dbReference type="ARBA" id="ARBA00022989"/>
    </source>
</evidence>
<keyword evidence="8" id="KW-1185">Reference proteome</keyword>
<accession>A0ABV1DWU4</accession>
<feature type="domain" description="ABC-2 type transporter transmembrane" evidence="6">
    <location>
        <begin position="17"/>
        <end position="368"/>
    </location>
</feature>
<dbReference type="PANTHER" id="PTHR43027:SF1">
    <property type="entry name" value="DOXORUBICIN RESISTANCE ABC TRANSPORTER PERMEASE PROTEIN DRRC-RELATED"/>
    <property type="match status" value="1"/>
</dbReference>
<comment type="caution">
    <text evidence="7">The sequence shown here is derived from an EMBL/GenBank/DDBJ whole genome shotgun (WGS) entry which is preliminary data.</text>
</comment>
<dbReference type="InterPro" id="IPR013525">
    <property type="entry name" value="ABC2_TM"/>
</dbReference>
<evidence type="ECO:0000256" key="1">
    <source>
        <dbReference type="ARBA" id="ARBA00004141"/>
    </source>
</evidence>
<dbReference type="RefSeq" id="WP_349217780.1">
    <property type="nucleotide sequence ID" value="NZ_JBBMFD010000001.1"/>
</dbReference>
<evidence type="ECO:0000313" key="7">
    <source>
        <dbReference type="EMBL" id="MEQ2439522.1"/>
    </source>
</evidence>
<dbReference type="InterPro" id="IPR052902">
    <property type="entry name" value="ABC-2_transporter"/>
</dbReference>
<protein>
    <submittedName>
        <fullName evidence="7">ABC transporter permease</fullName>
    </submittedName>
</protein>
<keyword evidence="2 5" id="KW-0812">Transmembrane</keyword>
<dbReference type="Proteomes" id="UP001489509">
    <property type="component" value="Unassembled WGS sequence"/>
</dbReference>
<feature type="transmembrane region" description="Helical" evidence="5">
    <location>
        <begin position="293"/>
        <end position="312"/>
    </location>
</feature>
<feature type="transmembrane region" description="Helical" evidence="5">
    <location>
        <begin position="230"/>
        <end position="253"/>
    </location>
</feature>
<name>A0ABV1DWU4_9FIRM</name>
<evidence type="ECO:0000256" key="2">
    <source>
        <dbReference type="ARBA" id="ARBA00022692"/>
    </source>
</evidence>
<evidence type="ECO:0000259" key="6">
    <source>
        <dbReference type="Pfam" id="PF12698"/>
    </source>
</evidence>
<evidence type="ECO:0000256" key="5">
    <source>
        <dbReference type="SAM" id="Phobius"/>
    </source>
</evidence>
<feature type="transmembrane region" description="Helical" evidence="5">
    <location>
        <begin position="260"/>
        <end position="281"/>
    </location>
</feature>
<evidence type="ECO:0000313" key="8">
    <source>
        <dbReference type="Proteomes" id="UP001489509"/>
    </source>
</evidence>